<evidence type="ECO:0000256" key="1">
    <source>
        <dbReference type="ARBA" id="ARBA00004186"/>
    </source>
</evidence>
<dbReference type="EMBL" id="MU151117">
    <property type="protein sequence ID" value="KAF9449916.1"/>
    <property type="molecule type" value="Genomic_DNA"/>
</dbReference>
<dbReference type="Pfam" id="PF12348">
    <property type="entry name" value="CLASP_N"/>
    <property type="match status" value="1"/>
</dbReference>
<dbReference type="GO" id="GO:0051301">
    <property type="term" value="P:cell division"/>
    <property type="evidence" value="ECO:0007669"/>
    <property type="project" value="UniProtKB-KW"/>
</dbReference>
<dbReference type="InterPro" id="IPR034085">
    <property type="entry name" value="TOG"/>
</dbReference>
<dbReference type="InterPro" id="IPR024395">
    <property type="entry name" value="CLASP_N_dom"/>
</dbReference>
<dbReference type="Pfam" id="PF21040">
    <property type="entry name" value="CEP104-like_TOG"/>
    <property type="match status" value="1"/>
</dbReference>
<protein>
    <recommendedName>
        <fullName evidence="7">TOG domain-containing protein</fullName>
    </recommendedName>
</protein>
<feature type="region of interest" description="Disordered" evidence="6">
    <location>
        <begin position="581"/>
        <end position="779"/>
    </location>
</feature>
<feature type="compositionally biased region" description="Pro residues" evidence="6">
    <location>
        <begin position="742"/>
        <end position="754"/>
    </location>
</feature>
<evidence type="ECO:0000313" key="9">
    <source>
        <dbReference type="Proteomes" id="UP000807342"/>
    </source>
</evidence>
<comment type="similarity">
    <text evidence="2">Belongs to the CLASP family.</text>
</comment>
<feature type="region of interest" description="Disordered" evidence="6">
    <location>
        <begin position="1014"/>
        <end position="1035"/>
    </location>
</feature>
<organism evidence="8 9">
    <name type="scientific">Macrolepiota fuliginosa MF-IS2</name>
    <dbReference type="NCBI Taxonomy" id="1400762"/>
    <lineage>
        <taxon>Eukaryota</taxon>
        <taxon>Fungi</taxon>
        <taxon>Dikarya</taxon>
        <taxon>Basidiomycota</taxon>
        <taxon>Agaricomycotina</taxon>
        <taxon>Agaricomycetes</taxon>
        <taxon>Agaricomycetidae</taxon>
        <taxon>Agaricales</taxon>
        <taxon>Agaricineae</taxon>
        <taxon>Agaricaceae</taxon>
        <taxon>Macrolepiota</taxon>
    </lineage>
</organism>
<feature type="region of interest" description="Disordered" evidence="6">
    <location>
        <begin position="814"/>
        <end position="863"/>
    </location>
</feature>
<accession>A0A9P6C2T4</accession>
<evidence type="ECO:0000256" key="5">
    <source>
        <dbReference type="ARBA" id="ARBA00022776"/>
    </source>
</evidence>
<comment type="caution">
    <text evidence="8">The sequence shown here is derived from an EMBL/GenBank/DDBJ whole genome shotgun (WGS) entry which is preliminary data.</text>
</comment>
<dbReference type="GO" id="GO:0005815">
    <property type="term" value="C:microtubule organizing center"/>
    <property type="evidence" value="ECO:0007669"/>
    <property type="project" value="TreeGrafter"/>
</dbReference>
<feature type="compositionally biased region" description="Polar residues" evidence="6">
    <location>
        <begin position="715"/>
        <end position="728"/>
    </location>
</feature>
<dbReference type="GO" id="GO:0008017">
    <property type="term" value="F:microtubule binding"/>
    <property type="evidence" value="ECO:0007669"/>
    <property type="project" value="TreeGrafter"/>
</dbReference>
<dbReference type="OrthoDB" id="46159at2759"/>
<dbReference type="InterPro" id="IPR016024">
    <property type="entry name" value="ARM-type_fold"/>
</dbReference>
<feature type="compositionally biased region" description="Low complexity" evidence="6">
    <location>
        <begin position="253"/>
        <end position="263"/>
    </location>
</feature>
<feature type="compositionally biased region" description="Polar residues" evidence="6">
    <location>
        <begin position="629"/>
        <end position="648"/>
    </location>
</feature>
<comment type="subcellular location">
    <subcellularLocation>
        <location evidence="1">Cytoplasm</location>
        <location evidence="1">Cytoskeleton</location>
        <location evidence="1">Spindle</location>
    </subcellularLocation>
</comment>
<keyword evidence="4" id="KW-0493">Microtubule</keyword>
<keyword evidence="5" id="KW-0131">Cell cycle</keyword>
<dbReference type="InterPro" id="IPR011989">
    <property type="entry name" value="ARM-like"/>
</dbReference>
<evidence type="ECO:0000313" key="8">
    <source>
        <dbReference type="EMBL" id="KAF9449916.1"/>
    </source>
</evidence>
<keyword evidence="5" id="KW-0498">Mitosis</keyword>
<dbReference type="GO" id="GO:0090307">
    <property type="term" value="P:mitotic spindle assembly"/>
    <property type="evidence" value="ECO:0007669"/>
    <property type="project" value="TreeGrafter"/>
</dbReference>
<evidence type="ECO:0000256" key="3">
    <source>
        <dbReference type="ARBA" id="ARBA00022618"/>
    </source>
</evidence>
<feature type="compositionally biased region" description="Polar residues" evidence="6">
    <location>
        <begin position="305"/>
        <end position="314"/>
    </location>
</feature>
<feature type="domain" description="TOG" evidence="7">
    <location>
        <begin position="1"/>
        <end position="256"/>
    </location>
</feature>
<keyword evidence="3" id="KW-0132">Cell division</keyword>
<dbReference type="Gene3D" id="1.25.10.10">
    <property type="entry name" value="Leucine-rich Repeat Variant"/>
    <property type="match status" value="2"/>
</dbReference>
<gene>
    <name evidence="8" type="ORF">P691DRAFT_811482</name>
</gene>
<dbReference type="GO" id="GO:0005876">
    <property type="term" value="C:spindle microtubule"/>
    <property type="evidence" value="ECO:0007669"/>
    <property type="project" value="TreeGrafter"/>
</dbReference>
<dbReference type="SMART" id="SM01349">
    <property type="entry name" value="TOG"/>
    <property type="match status" value="2"/>
</dbReference>
<dbReference type="Proteomes" id="UP000807342">
    <property type="component" value="Unassembled WGS sequence"/>
</dbReference>
<dbReference type="PANTHER" id="PTHR21567:SF9">
    <property type="entry name" value="CLIP-ASSOCIATING PROTEIN"/>
    <property type="match status" value="1"/>
</dbReference>
<sequence length="1282" mass="138163">MSSDSVLDKLVDQFKSNDVDIKVEALNKLQAQIESGTEIENPETFVNIFKGCLRSSNQHLTAAAVSTLSPLLPLIVTHPQNGVVDPSTLRLILTSLLPLVMDRLGDKDKIQVKARESVALLGGYSLKLSSSVVSTRSRDGKGSETPGMIFERMLKELGLASKVWKIREQSILALVSIRRSYTQFPMRPYLSLLVDCLEDTDAHVRDCARTSVVELFTGPGVTDAARADLKKEMIKKNVRKTIMDGVLSKLLGASSAGSSPQSHEGSENGDTNSTRKDYVPPSLMLQGKRPRVPSQGTPAAFVPNRTASHSNTVKDLSRPASRAGTATPPPSAPSASSDNAEVQTIFIASSRDLENEFLAMAKSFEGKETEHNWAAREQAILRVRGMLKGDVHLRYSDVFIASLKDGFMQWSLKTLVSLRTTVATNTCQLYLELANNLGSTLDPFCDLLLTNLLKMGGLTKKITAQQSQSSVTGLLTCTSAQPRLIIPLLWTTLQEKTVQARAFAVAHIKTYLDVHGQRSKNAIEASGNLEVLDKCIRKSLGDTNPSVRETARKLFWDFDEIWPENGKIILDSLDATARKQLDKACPSPDRQSLPPTTPKAPKKGSVAAAIAASRAKAKAIATAPPTLRHQATSASHNIPNQRRSGSPGSPTNSSKNSRPSSPLRLSSSPPTIRGSAAISRSVTAPILPSHTRVPSGGSGRGTSPIPMPPEPSTVRRGTSSNSSTSPARGSTMRKAMRTALPASPPTSPPQPSPTPRATGILSRNAPVPLPPRASTLFPQMSNGMDESLLLAQSVPIPLDDESEDDTSVHLMSFSSPFRNFPAPIRKPLTPPDSRSPKSNDSKPGPSVSNALSSGSIATTSAGDQPIIEDALKARAEQAESAAERLLELVEPETEGAPHLAFPPSLLVGNQNGGGLNIRRPPVTPANKASHILKQAAMFQDSPAYSGQASLLDVLQGAKQESWWSRRRPGVLLRQSREGTEPLVLIEECIAALSSGSVDGMTFYRIAGLSLQNPVADSPPTSPATGPSSPTPFNSSRSIPSLHWDVWDKDKNFERLFKAIIEQLTPDKDGDILEAGLVALSAFIENQFSHLEGKEAELFFTLLHVRYCNKVNILEATNAVRDMLTAKLEPVYGLTTIHASLKDFHTTIPPSAADAEVKAAAYAFGLIALGKFVLRLPAEVAEEELPRLKMTFISALSDKSSLIIRESAAASIIAAQLVLRDETHLFALLDGLADDKKNLLTYLFDKHGARGMNTSDGTSGLDKLEREIRRLDTRTSTPSRTCA</sequence>
<evidence type="ECO:0000256" key="4">
    <source>
        <dbReference type="ARBA" id="ARBA00022701"/>
    </source>
</evidence>
<evidence type="ECO:0000259" key="7">
    <source>
        <dbReference type="SMART" id="SM01349"/>
    </source>
</evidence>
<dbReference type="GO" id="GO:1990023">
    <property type="term" value="C:mitotic spindle midzone"/>
    <property type="evidence" value="ECO:0007669"/>
    <property type="project" value="TreeGrafter"/>
</dbReference>
<feature type="compositionally biased region" description="Low complexity" evidence="6">
    <location>
        <begin position="649"/>
        <end position="671"/>
    </location>
</feature>
<feature type="compositionally biased region" description="Low complexity" evidence="6">
    <location>
        <begin position="603"/>
        <end position="623"/>
    </location>
</feature>
<proteinExistence type="inferred from homology"/>
<feature type="region of interest" description="Disordered" evidence="6">
    <location>
        <begin position="253"/>
        <end position="340"/>
    </location>
</feature>
<feature type="compositionally biased region" description="Polar residues" evidence="6">
    <location>
        <begin position="846"/>
        <end position="862"/>
    </location>
</feature>
<keyword evidence="9" id="KW-1185">Reference proteome</keyword>
<evidence type="ECO:0000256" key="2">
    <source>
        <dbReference type="ARBA" id="ARBA00009549"/>
    </source>
</evidence>
<dbReference type="PANTHER" id="PTHR21567">
    <property type="entry name" value="CLASP"/>
    <property type="match status" value="1"/>
</dbReference>
<dbReference type="GO" id="GO:0005881">
    <property type="term" value="C:cytoplasmic microtubule"/>
    <property type="evidence" value="ECO:0007669"/>
    <property type="project" value="TreeGrafter"/>
</dbReference>
<evidence type="ECO:0000256" key="6">
    <source>
        <dbReference type="SAM" id="MobiDB-lite"/>
    </source>
</evidence>
<dbReference type="SUPFAM" id="SSF48371">
    <property type="entry name" value="ARM repeat"/>
    <property type="match status" value="1"/>
</dbReference>
<reference evidence="8" key="1">
    <citation type="submission" date="2020-11" db="EMBL/GenBank/DDBJ databases">
        <authorList>
            <consortium name="DOE Joint Genome Institute"/>
            <person name="Ahrendt S."/>
            <person name="Riley R."/>
            <person name="Andreopoulos W."/>
            <person name="Labutti K."/>
            <person name="Pangilinan J."/>
            <person name="Ruiz-Duenas F.J."/>
            <person name="Barrasa J.M."/>
            <person name="Sanchez-Garcia M."/>
            <person name="Camarero S."/>
            <person name="Miyauchi S."/>
            <person name="Serrano A."/>
            <person name="Linde D."/>
            <person name="Babiker R."/>
            <person name="Drula E."/>
            <person name="Ayuso-Fernandez I."/>
            <person name="Pacheco R."/>
            <person name="Padilla G."/>
            <person name="Ferreira P."/>
            <person name="Barriuso J."/>
            <person name="Kellner H."/>
            <person name="Castanera R."/>
            <person name="Alfaro M."/>
            <person name="Ramirez L."/>
            <person name="Pisabarro A.G."/>
            <person name="Kuo A."/>
            <person name="Tritt A."/>
            <person name="Lipzen A."/>
            <person name="He G."/>
            <person name="Yan M."/>
            <person name="Ng V."/>
            <person name="Cullen D."/>
            <person name="Martin F."/>
            <person name="Rosso M.-N."/>
            <person name="Henrissat B."/>
            <person name="Hibbett D."/>
            <person name="Martinez A.T."/>
            <person name="Grigoriev I.V."/>
        </authorList>
    </citation>
    <scope>NUCLEOTIDE SEQUENCE</scope>
    <source>
        <strain evidence="8">MF-IS2</strain>
    </source>
</reference>
<feature type="domain" description="TOG" evidence="7">
    <location>
        <begin position="346"/>
        <end position="587"/>
    </location>
</feature>
<name>A0A9P6C2T4_9AGAR</name>
<feature type="compositionally biased region" description="Low complexity" evidence="6">
    <location>
        <begin position="1022"/>
        <end position="1031"/>
    </location>
</feature>